<feature type="region of interest" description="Disordered" evidence="1">
    <location>
        <begin position="41"/>
        <end position="115"/>
    </location>
</feature>
<gene>
    <name evidence="2" type="ORF">DIS24_g12282</name>
</gene>
<protein>
    <submittedName>
        <fullName evidence="2">Uncharacterized protein</fullName>
    </submittedName>
</protein>
<reference evidence="2" key="1">
    <citation type="submission" date="2023-06" db="EMBL/GenBank/DDBJ databases">
        <title>Multi-omics analyses reveal the molecular pathogenesis toolkit of Lasiodiplodia hormozganensis, a cross-kingdom pathogen.</title>
        <authorList>
            <person name="Felix C."/>
            <person name="Meneses R."/>
            <person name="Goncalves M.F.M."/>
            <person name="Tilleman L."/>
            <person name="Duarte A.S."/>
            <person name="Jorrin-Novo J.V."/>
            <person name="Van De Peer Y."/>
            <person name="Deforce D."/>
            <person name="Van Nieuwerburgh F."/>
            <person name="Esteves A.C."/>
            <person name="Alves A."/>
        </authorList>
    </citation>
    <scope>NUCLEOTIDE SEQUENCE</scope>
    <source>
        <strain evidence="2">CBS 339.90</strain>
    </source>
</reference>
<evidence type="ECO:0000256" key="1">
    <source>
        <dbReference type="SAM" id="MobiDB-lite"/>
    </source>
</evidence>
<evidence type="ECO:0000313" key="3">
    <source>
        <dbReference type="Proteomes" id="UP001175001"/>
    </source>
</evidence>
<name>A0AA39TGA1_9PEZI</name>
<keyword evidence="3" id="KW-1185">Reference proteome</keyword>
<accession>A0AA39TGA1</accession>
<feature type="compositionally biased region" description="Basic and acidic residues" evidence="1">
    <location>
        <begin position="47"/>
        <end position="58"/>
    </location>
</feature>
<proteinExistence type="predicted"/>
<dbReference type="Proteomes" id="UP001175001">
    <property type="component" value="Unassembled WGS sequence"/>
</dbReference>
<feature type="non-terminal residue" evidence="2">
    <location>
        <position position="115"/>
    </location>
</feature>
<comment type="caution">
    <text evidence="2">The sequence shown here is derived from an EMBL/GenBank/DDBJ whole genome shotgun (WGS) entry which is preliminary data.</text>
</comment>
<dbReference type="EMBL" id="JAUJDW010000245">
    <property type="protein sequence ID" value="KAK0609652.1"/>
    <property type="molecule type" value="Genomic_DNA"/>
</dbReference>
<evidence type="ECO:0000313" key="2">
    <source>
        <dbReference type="EMBL" id="KAK0609652.1"/>
    </source>
</evidence>
<dbReference type="AlphaFoldDB" id="A0AA39TGA1"/>
<feature type="compositionally biased region" description="Low complexity" evidence="1">
    <location>
        <begin position="59"/>
        <end position="115"/>
    </location>
</feature>
<organism evidence="2 3">
    <name type="scientific">Lasiodiplodia hormozganensis</name>
    <dbReference type="NCBI Taxonomy" id="869390"/>
    <lineage>
        <taxon>Eukaryota</taxon>
        <taxon>Fungi</taxon>
        <taxon>Dikarya</taxon>
        <taxon>Ascomycota</taxon>
        <taxon>Pezizomycotina</taxon>
        <taxon>Dothideomycetes</taxon>
        <taxon>Dothideomycetes incertae sedis</taxon>
        <taxon>Botryosphaeriales</taxon>
        <taxon>Botryosphaeriaceae</taxon>
        <taxon>Lasiodiplodia</taxon>
    </lineage>
</organism>
<sequence>MPTFEPGVATSDPSLRAKYTAERNKRLRADGVAQFVPLAQAPHLSHLARDPWVSDDKPTSNGASTNGTSANGTSTNGANVTSNGTSATSKGTNGTTTNGTNGTSTTTNGAPPSPS</sequence>